<dbReference type="InterPro" id="IPR053722">
    <property type="entry name" value="Curli_assembly_CsgC/AgfC"/>
</dbReference>
<sequence>MYPLLFVLLTPLAGMWPQPTGPCQARLDAQRTGELLTLVGHCQNTSDQPMEVRYEMVTDKRGAAGTSHNAQSGYVTVAARESGVLSQSTMNVGEADHYAVHLRLFGADNRLLAQDSLIRP</sequence>
<reference evidence="1 2" key="2">
    <citation type="submission" date="2019-01" db="EMBL/GenBank/DDBJ databases">
        <title>Hymenobacter humicola sp. nov., isolated from soils in Antarctica.</title>
        <authorList>
            <person name="Sedlacek I."/>
            <person name="Holochova P."/>
            <person name="Kralova S."/>
            <person name="Pantucek R."/>
            <person name="Stankova E."/>
            <person name="Vrbovska V."/>
            <person name="Kristofova L."/>
            <person name="Svec P."/>
            <person name="Busse H.-J."/>
        </authorList>
    </citation>
    <scope>NUCLEOTIDE SEQUENCE [LARGE SCALE GENOMIC DNA]</scope>
    <source>
        <strain evidence="1 2">CCM 8852</strain>
    </source>
</reference>
<gene>
    <name evidence="1" type="ORF">D0T11_09880</name>
</gene>
<dbReference type="OrthoDB" id="886774at2"/>
<accession>A0A418QZC9</accession>
<evidence type="ECO:0008006" key="3">
    <source>
        <dbReference type="Google" id="ProtNLM"/>
    </source>
</evidence>
<dbReference type="Gene3D" id="2.60.40.2420">
    <property type="match status" value="1"/>
</dbReference>
<reference evidence="1 2" key="1">
    <citation type="submission" date="2018-09" db="EMBL/GenBank/DDBJ databases">
        <authorList>
            <person name="Zeman M."/>
            <person name="Pardy F."/>
        </authorList>
    </citation>
    <scope>NUCLEOTIDE SEQUENCE [LARGE SCALE GENOMIC DNA]</scope>
    <source>
        <strain evidence="1 2">CCM 8852</strain>
    </source>
</reference>
<keyword evidence="2" id="KW-1185">Reference proteome</keyword>
<dbReference type="RefSeq" id="WP_119655624.1">
    <property type="nucleotide sequence ID" value="NZ_JBHUOI010000017.1"/>
</dbReference>
<proteinExistence type="predicted"/>
<evidence type="ECO:0000313" key="2">
    <source>
        <dbReference type="Proteomes" id="UP000284250"/>
    </source>
</evidence>
<dbReference type="Proteomes" id="UP000284250">
    <property type="component" value="Unassembled WGS sequence"/>
</dbReference>
<comment type="caution">
    <text evidence="1">The sequence shown here is derived from an EMBL/GenBank/DDBJ whole genome shotgun (WGS) entry which is preliminary data.</text>
</comment>
<dbReference type="AlphaFoldDB" id="A0A418QZC9"/>
<dbReference type="NCBIfam" id="NF041112">
    <property type="entry name" value="chap_CsgH_alph"/>
    <property type="match status" value="1"/>
</dbReference>
<protein>
    <recommendedName>
        <fullName evidence="3">Curli assembly protein CsgC</fullName>
    </recommendedName>
</protein>
<dbReference type="InterPro" id="IPR047726">
    <property type="entry name" value="CsgH_dom"/>
</dbReference>
<organism evidence="1 2">
    <name type="scientific">Hymenobacter rubripertinctus</name>
    <dbReference type="NCBI Taxonomy" id="2029981"/>
    <lineage>
        <taxon>Bacteria</taxon>
        <taxon>Pseudomonadati</taxon>
        <taxon>Bacteroidota</taxon>
        <taxon>Cytophagia</taxon>
        <taxon>Cytophagales</taxon>
        <taxon>Hymenobacteraceae</taxon>
        <taxon>Hymenobacter</taxon>
    </lineage>
</organism>
<evidence type="ECO:0000313" key="1">
    <source>
        <dbReference type="EMBL" id="RIY10498.1"/>
    </source>
</evidence>
<name>A0A418QZC9_9BACT</name>
<dbReference type="EMBL" id="QYCN01000012">
    <property type="protein sequence ID" value="RIY10498.1"/>
    <property type="molecule type" value="Genomic_DNA"/>
</dbReference>